<reference evidence="9 10" key="1">
    <citation type="submission" date="2019-04" db="EMBL/GenBank/DDBJ databases">
        <title>Annotation for the trematode Fasciola gigantica.</title>
        <authorList>
            <person name="Choi Y.-J."/>
        </authorList>
    </citation>
    <scope>NUCLEOTIDE SEQUENCE [LARGE SCALE GENOMIC DNA]</scope>
    <source>
        <strain evidence="9">Uganda_cow_1</strain>
    </source>
</reference>
<evidence type="ECO:0000256" key="5">
    <source>
        <dbReference type="ARBA" id="ARBA00022692"/>
    </source>
</evidence>
<comment type="similarity">
    <text evidence="2">Belongs to the dpy-19 family.</text>
</comment>
<feature type="transmembrane region" description="Helical" evidence="8">
    <location>
        <begin position="32"/>
        <end position="54"/>
    </location>
</feature>
<dbReference type="AlphaFoldDB" id="A0A504Y567"/>
<keyword evidence="6 8" id="KW-1133">Transmembrane helix</keyword>
<accession>A0A504Y567</accession>
<gene>
    <name evidence="9" type="ORF">FGIG_12066</name>
</gene>
<evidence type="ECO:0000256" key="7">
    <source>
        <dbReference type="ARBA" id="ARBA00023136"/>
    </source>
</evidence>
<dbReference type="GO" id="GO:0000030">
    <property type="term" value="F:mannosyltransferase activity"/>
    <property type="evidence" value="ECO:0007669"/>
    <property type="project" value="TreeGrafter"/>
</dbReference>
<evidence type="ECO:0000256" key="2">
    <source>
        <dbReference type="ARBA" id="ARBA00008744"/>
    </source>
</evidence>
<keyword evidence="7 8" id="KW-0472">Membrane</keyword>
<organism evidence="9 10">
    <name type="scientific">Fasciola gigantica</name>
    <name type="common">Giant liver fluke</name>
    <dbReference type="NCBI Taxonomy" id="46835"/>
    <lineage>
        <taxon>Eukaryota</taxon>
        <taxon>Metazoa</taxon>
        <taxon>Spiralia</taxon>
        <taxon>Lophotrochozoa</taxon>
        <taxon>Platyhelminthes</taxon>
        <taxon>Trematoda</taxon>
        <taxon>Digenea</taxon>
        <taxon>Plagiorchiida</taxon>
        <taxon>Echinostomata</taxon>
        <taxon>Echinostomatoidea</taxon>
        <taxon>Fasciolidae</taxon>
        <taxon>Fasciola</taxon>
    </lineage>
</organism>
<dbReference type="EMBL" id="SUNJ01014300">
    <property type="protein sequence ID" value="TPP56582.1"/>
    <property type="molecule type" value="Genomic_DNA"/>
</dbReference>
<comment type="caution">
    <text evidence="9">The sequence shown here is derived from an EMBL/GenBank/DDBJ whole genome shotgun (WGS) entry which is preliminary data.</text>
</comment>
<dbReference type="InterPro" id="IPR018732">
    <property type="entry name" value="Dpy-19/Dpy-19-like"/>
</dbReference>
<dbReference type="OrthoDB" id="6019623at2759"/>
<evidence type="ECO:0000256" key="1">
    <source>
        <dbReference type="ARBA" id="ARBA00004141"/>
    </source>
</evidence>
<name>A0A504Y567_FASGI</name>
<keyword evidence="5 8" id="KW-0812">Transmembrane</keyword>
<dbReference type="Pfam" id="PF10034">
    <property type="entry name" value="Dpy19"/>
    <property type="match status" value="1"/>
</dbReference>
<dbReference type="PANTHER" id="PTHR31488:SF1">
    <property type="entry name" value="C-MANNOSYLTRANSFERASE DPY19L1"/>
    <property type="match status" value="1"/>
</dbReference>
<evidence type="ECO:0000256" key="3">
    <source>
        <dbReference type="ARBA" id="ARBA00022676"/>
    </source>
</evidence>
<evidence type="ECO:0000256" key="8">
    <source>
        <dbReference type="SAM" id="Phobius"/>
    </source>
</evidence>
<evidence type="ECO:0000313" key="9">
    <source>
        <dbReference type="EMBL" id="TPP56582.1"/>
    </source>
</evidence>
<proteinExistence type="inferred from homology"/>
<comment type="subcellular location">
    <subcellularLocation>
        <location evidence="1">Membrane</location>
        <topology evidence="1">Multi-pass membrane protein</topology>
    </subcellularLocation>
</comment>
<dbReference type="PANTHER" id="PTHR31488">
    <property type="entry name" value="DPY-19-LIKE 1, LIKE (H. SAPIENS)"/>
    <property type="match status" value="1"/>
</dbReference>
<sequence length="304" mass="35510">MIKTRAKNGRHLSTPDTDKVKRCKGLSHSTSVHLFFTRLIVLSIAVGCGISHWMHVSQMHENHLTFSHLSSTERELTFRTEMGFYYSYFKQGFFDEEPSMYHLRRVKLRTHIIRFGSFFQMILASNLTEAWNSLLTDIRSEVPLCLNLSEPTDQSTQPSKRKQCRPLNAMQRFNLYPELILATIYRILRSVNLLQIQCYRVKRELNWNPIAIVVSPTQFAKAIQNDRYGSHSNLFSFRRGRQFIYVSFTDNCGGKRHIPFWPALDNISEMLGFFRSPLQIKSRDRILLPCQFDVNRSVYSLGIS</sequence>
<keyword evidence="10" id="KW-1185">Reference proteome</keyword>
<keyword evidence="4" id="KW-0808">Transferase</keyword>
<dbReference type="STRING" id="46835.A0A504Y567"/>
<dbReference type="GO" id="GO:0005637">
    <property type="term" value="C:nuclear inner membrane"/>
    <property type="evidence" value="ECO:0007669"/>
    <property type="project" value="TreeGrafter"/>
</dbReference>
<evidence type="ECO:0000256" key="4">
    <source>
        <dbReference type="ARBA" id="ARBA00022679"/>
    </source>
</evidence>
<evidence type="ECO:0000256" key="6">
    <source>
        <dbReference type="ARBA" id="ARBA00022989"/>
    </source>
</evidence>
<evidence type="ECO:0000313" key="10">
    <source>
        <dbReference type="Proteomes" id="UP000316759"/>
    </source>
</evidence>
<keyword evidence="3" id="KW-0328">Glycosyltransferase</keyword>
<dbReference type="Proteomes" id="UP000316759">
    <property type="component" value="Unassembled WGS sequence"/>
</dbReference>
<protein>
    <submittedName>
        <fullName evidence="9">Uncharacterized protein</fullName>
    </submittedName>
</protein>